<organism evidence="2 3">
    <name type="scientific">Halovivax cerinus</name>
    <dbReference type="NCBI Taxonomy" id="1487865"/>
    <lineage>
        <taxon>Archaea</taxon>
        <taxon>Methanobacteriati</taxon>
        <taxon>Methanobacteriota</taxon>
        <taxon>Stenosarchaea group</taxon>
        <taxon>Halobacteria</taxon>
        <taxon>Halobacteriales</taxon>
        <taxon>Natrialbaceae</taxon>
        <taxon>Halovivax</taxon>
    </lineage>
</organism>
<evidence type="ECO:0000256" key="1">
    <source>
        <dbReference type="SAM" id="MobiDB-lite"/>
    </source>
</evidence>
<protein>
    <submittedName>
        <fullName evidence="2">Uncharacterized protein</fullName>
    </submittedName>
</protein>
<keyword evidence="3" id="KW-1185">Reference proteome</keyword>
<evidence type="ECO:0000313" key="2">
    <source>
        <dbReference type="EMBL" id="MFC3957484.1"/>
    </source>
</evidence>
<comment type="caution">
    <text evidence="2">The sequence shown here is derived from an EMBL/GenBank/DDBJ whole genome shotgun (WGS) entry which is preliminary data.</text>
</comment>
<sequence length="86" mass="9216">MHDTDPTGTTGPSTAPDATKPPADPTETFETRLAEVIFSAYGRGAAVETTLEIDGPTSDAPDWLVTIEKRPPAERTYNPTLLDDDV</sequence>
<accession>A0ABD5NK55</accession>
<evidence type="ECO:0000313" key="3">
    <source>
        <dbReference type="Proteomes" id="UP001595846"/>
    </source>
</evidence>
<reference evidence="2 3" key="1">
    <citation type="journal article" date="2019" name="Int. J. Syst. Evol. Microbiol.">
        <title>The Global Catalogue of Microorganisms (GCM) 10K type strain sequencing project: providing services to taxonomists for standard genome sequencing and annotation.</title>
        <authorList>
            <consortium name="The Broad Institute Genomics Platform"/>
            <consortium name="The Broad Institute Genome Sequencing Center for Infectious Disease"/>
            <person name="Wu L."/>
            <person name="Ma J."/>
        </authorList>
    </citation>
    <scope>NUCLEOTIDE SEQUENCE [LARGE SCALE GENOMIC DNA]</scope>
    <source>
        <strain evidence="2 3">IBRC-M 10256</strain>
    </source>
</reference>
<dbReference type="AlphaFoldDB" id="A0ABD5NK55"/>
<name>A0ABD5NK55_9EURY</name>
<proteinExistence type="predicted"/>
<feature type="compositionally biased region" description="Low complexity" evidence="1">
    <location>
        <begin position="1"/>
        <end position="21"/>
    </location>
</feature>
<gene>
    <name evidence="2" type="ORF">ACFOUR_03725</name>
</gene>
<dbReference type="EMBL" id="JBHSAQ010000002">
    <property type="protein sequence ID" value="MFC3957484.1"/>
    <property type="molecule type" value="Genomic_DNA"/>
</dbReference>
<dbReference type="Proteomes" id="UP001595846">
    <property type="component" value="Unassembled WGS sequence"/>
</dbReference>
<dbReference type="GeneID" id="73902847"/>
<feature type="region of interest" description="Disordered" evidence="1">
    <location>
        <begin position="1"/>
        <end position="27"/>
    </location>
</feature>
<dbReference type="RefSeq" id="WP_256533712.1">
    <property type="nucleotide sequence ID" value="NZ_CP101824.1"/>
</dbReference>